<evidence type="ECO:0000259" key="2">
    <source>
        <dbReference type="PROSITE" id="PS50106"/>
    </source>
</evidence>
<evidence type="ECO:0000256" key="1">
    <source>
        <dbReference type="SAM" id="SignalP"/>
    </source>
</evidence>
<organism evidence="3 4">
    <name type="scientific">Arcticibacter svalbardensis MN12-7</name>
    <dbReference type="NCBI Taxonomy" id="1150600"/>
    <lineage>
        <taxon>Bacteria</taxon>
        <taxon>Pseudomonadati</taxon>
        <taxon>Bacteroidota</taxon>
        <taxon>Sphingobacteriia</taxon>
        <taxon>Sphingobacteriales</taxon>
        <taxon>Sphingobacteriaceae</taxon>
        <taxon>Arcticibacter</taxon>
    </lineage>
</organism>
<dbReference type="Pfam" id="PF13180">
    <property type="entry name" value="PDZ_2"/>
    <property type="match status" value="1"/>
</dbReference>
<dbReference type="InterPro" id="IPR024191">
    <property type="entry name" value="Peptidase_M61"/>
</dbReference>
<dbReference type="EMBL" id="AQPN01000100">
    <property type="protein sequence ID" value="EOR94040.1"/>
    <property type="molecule type" value="Genomic_DNA"/>
</dbReference>
<dbReference type="SUPFAM" id="SSF55486">
    <property type="entry name" value="Metalloproteases ('zincins'), catalytic domain"/>
    <property type="match status" value="1"/>
</dbReference>
<dbReference type="SUPFAM" id="SSF50156">
    <property type="entry name" value="PDZ domain-like"/>
    <property type="match status" value="1"/>
</dbReference>
<dbReference type="InterPro" id="IPR007963">
    <property type="entry name" value="Peptidase_M61_catalytic"/>
</dbReference>
<feature type="signal peptide" evidence="1">
    <location>
        <begin position="1"/>
        <end position="24"/>
    </location>
</feature>
<proteinExistence type="predicted"/>
<dbReference type="InterPro" id="IPR001478">
    <property type="entry name" value="PDZ"/>
</dbReference>
<dbReference type="PROSITE" id="PS50106">
    <property type="entry name" value="PDZ"/>
    <property type="match status" value="1"/>
</dbReference>
<dbReference type="OrthoDB" id="9778516at2"/>
<reference evidence="3 4" key="1">
    <citation type="journal article" date="2013" name="Genome Announc.">
        <title>Draft Genome Sequence of Arcticibacter svalbardensis Strain MN12-7T, a Member of the Family Sphingobacteriaceae Isolated from an Arctic Soil Sample.</title>
        <authorList>
            <person name="Shivaji S."/>
            <person name="Ara S."/>
            <person name="Prasad S."/>
            <person name="Manasa B.P."/>
            <person name="Begum Z."/>
            <person name="Singh A."/>
            <person name="Kumar Pinnaka A."/>
        </authorList>
    </citation>
    <scope>NUCLEOTIDE SEQUENCE [LARGE SCALE GENOMIC DNA]</scope>
    <source>
        <strain evidence="3 4">MN12-7</strain>
    </source>
</reference>
<dbReference type="Gene3D" id="2.60.40.3650">
    <property type="match status" value="1"/>
</dbReference>
<dbReference type="STRING" id="1150600.ADIARSV_2874"/>
<comment type="caution">
    <text evidence="3">The sequence shown here is derived from an EMBL/GenBank/DDBJ whole genome shotgun (WGS) entry which is preliminary data.</text>
</comment>
<keyword evidence="4" id="KW-1185">Reference proteome</keyword>
<dbReference type="InterPro" id="IPR027268">
    <property type="entry name" value="Peptidase_M4/M1_CTD_sf"/>
</dbReference>
<feature type="chain" id="PRO_5004481930" description="PDZ domain-containing protein" evidence="1">
    <location>
        <begin position="25"/>
        <end position="607"/>
    </location>
</feature>
<dbReference type="SMART" id="SM00228">
    <property type="entry name" value="PDZ"/>
    <property type="match status" value="1"/>
</dbReference>
<dbReference type="eggNOG" id="COG3975">
    <property type="taxonomic scope" value="Bacteria"/>
</dbReference>
<evidence type="ECO:0000313" key="4">
    <source>
        <dbReference type="Proteomes" id="UP000014174"/>
    </source>
</evidence>
<evidence type="ECO:0000313" key="3">
    <source>
        <dbReference type="EMBL" id="EOR94040.1"/>
    </source>
</evidence>
<dbReference type="InterPro" id="IPR036034">
    <property type="entry name" value="PDZ_sf"/>
</dbReference>
<dbReference type="AlphaFoldDB" id="R9GR62"/>
<gene>
    <name evidence="3" type="ORF">ADIARSV_2874</name>
</gene>
<dbReference type="PATRIC" id="fig|1150600.3.peg.2844"/>
<protein>
    <recommendedName>
        <fullName evidence="2">PDZ domain-containing protein</fullName>
    </recommendedName>
</protein>
<feature type="domain" description="PDZ" evidence="2">
    <location>
        <begin position="478"/>
        <end position="568"/>
    </location>
</feature>
<dbReference type="Pfam" id="PF05299">
    <property type="entry name" value="Peptidase_M61"/>
    <property type="match status" value="1"/>
</dbReference>
<dbReference type="Gene3D" id="2.30.42.10">
    <property type="match status" value="1"/>
</dbReference>
<accession>R9GR62</accession>
<dbReference type="InterPro" id="IPR040756">
    <property type="entry name" value="Peptidase_M61_N"/>
</dbReference>
<dbReference type="Proteomes" id="UP000014174">
    <property type="component" value="Unassembled WGS sequence"/>
</dbReference>
<dbReference type="Pfam" id="PF17899">
    <property type="entry name" value="Peptidase_M61_N"/>
    <property type="match status" value="1"/>
</dbReference>
<dbReference type="PIRSF" id="PIRSF016493">
    <property type="entry name" value="Glycyl_aminpptds"/>
    <property type="match status" value="1"/>
</dbReference>
<sequence>MNKLTHFSALVLLIMLFTVKNADAQTEIAFELSFSEPQAHYVDVKMILSGLDTDFIDVKMPVWAPGSYLVREFSKNVEQFGVKGSSGTEILPFAKTSKNTWRITTNHNKKITVSYKVYAFEISVRTSFVDDTHAFISPTGVFMYVNGMLNLPAVVTIQPFAGWKKVSTGLEPLKGFSYRASDFDVLFDSPIEIGNQDTFEFDAAGTKHTVAMVGGGNYDKLKLSVDMAIIVNSEKSIFDHMPNKRYVFIVHNMLKGGGGLEHLNSTVLGASRDGYATEKGYTNFLGLVAHEYFHLWNVKRLRPEALGPFDYDNENYTTDLWISEGFTAYYDNLILRRNDFYSPEKYLDVLCGDIEIVENQAGAKIQPVAESSFDAWIKYYRPNENSKNTGISYYNKGALLGMILDLEIINATKAQKGLDDVMKAMYAEYYLKLKRGFTSLEFKAMAEKVSGISLDTFYKEYVYQAGPINYSIHLDHAGLNLVNDYQGKELASLGLVASNKEGKLIVSSLMRDGAAWKDGISVNDEIIAVDGNRFTGAMEPAKVSTDLDQYIANRKAGEKVNVLLSRDGLIKTVSVTLLKDPKGKFHIENSNDATVDQFAVRKRWLNL</sequence>
<dbReference type="RefSeq" id="WP_016196105.1">
    <property type="nucleotide sequence ID" value="NZ_AQPN01000100.1"/>
</dbReference>
<dbReference type="Gene3D" id="1.10.390.10">
    <property type="entry name" value="Neutral Protease Domain 2"/>
    <property type="match status" value="1"/>
</dbReference>
<name>R9GR62_9SPHI</name>
<keyword evidence="1" id="KW-0732">Signal</keyword>